<dbReference type="InterPro" id="IPR036852">
    <property type="entry name" value="Peptidase_S8/S53_dom_sf"/>
</dbReference>
<dbReference type="InterPro" id="IPR000209">
    <property type="entry name" value="Peptidase_S8/S53_dom"/>
</dbReference>
<evidence type="ECO:0000256" key="3">
    <source>
        <dbReference type="ARBA" id="ARBA00022801"/>
    </source>
</evidence>
<evidence type="ECO:0000256" key="1">
    <source>
        <dbReference type="ARBA" id="ARBA00011073"/>
    </source>
</evidence>
<dbReference type="PROSITE" id="PS51892">
    <property type="entry name" value="SUBTILASE"/>
    <property type="match status" value="1"/>
</dbReference>
<proteinExistence type="inferred from homology"/>
<dbReference type="InterPro" id="IPR023828">
    <property type="entry name" value="Peptidase_S8_Ser-AS"/>
</dbReference>
<dbReference type="PANTHER" id="PTHR43399">
    <property type="entry name" value="SUBTILISIN-RELATED"/>
    <property type="match status" value="1"/>
</dbReference>
<dbReference type="Pfam" id="PF00082">
    <property type="entry name" value="Peptidase_S8"/>
    <property type="match status" value="1"/>
</dbReference>
<gene>
    <name evidence="7" type="ORF">A7979_00930</name>
</gene>
<name>A0A1Y1RQP5_9MICC</name>
<evidence type="ECO:0000256" key="2">
    <source>
        <dbReference type="ARBA" id="ARBA00022670"/>
    </source>
</evidence>
<dbReference type="Proteomes" id="UP000192359">
    <property type="component" value="Unassembled WGS sequence"/>
</dbReference>
<keyword evidence="3" id="KW-0378">Hydrolase</keyword>
<dbReference type="GO" id="GO:0004252">
    <property type="term" value="F:serine-type endopeptidase activity"/>
    <property type="evidence" value="ECO:0007669"/>
    <property type="project" value="InterPro"/>
</dbReference>
<comment type="caution">
    <text evidence="5">Lacks conserved residue(s) required for the propagation of feature annotation.</text>
</comment>
<dbReference type="Gene3D" id="3.40.50.200">
    <property type="entry name" value="Peptidase S8/S53 domain"/>
    <property type="match status" value="1"/>
</dbReference>
<dbReference type="InterPro" id="IPR051048">
    <property type="entry name" value="Peptidase_S8/S53_subtilisin"/>
</dbReference>
<reference evidence="7 8" key="1">
    <citation type="submission" date="2016-05" db="EMBL/GenBank/DDBJ databases">
        <title>Draft genome sequence of a porcine commensal Rothia nasimurium.</title>
        <authorList>
            <person name="Gaiser R.A."/>
            <person name="Van Baarlen P."/>
            <person name="Wells J.M."/>
        </authorList>
    </citation>
    <scope>NUCLEOTIDE SEQUENCE [LARGE SCALE GENOMIC DNA]</scope>
    <source>
        <strain evidence="7 8">PT-32</strain>
    </source>
</reference>
<evidence type="ECO:0000259" key="6">
    <source>
        <dbReference type="Pfam" id="PF00082"/>
    </source>
</evidence>
<dbReference type="PANTHER" id="PTHR43399:SF4">
    <property type="entry name" value="CELL WALL-ASSOCIATED PROTEASE"/>
    <property type="match status" value="1"/>
</dbReference>
<keyword evidence="8" id="KW-1185">Reference proteome</keyword>
<comment type="similarity">
    <text evidence="1 5">Belongs to the peptidase S8 family.</text>
</comment>
<feature type="domain" description="Peptidase S8/S53" evidence="6">
    <location>
        <begin position="1"/>
        <end position="138"/>
    </location>
</feature>
<dbReference type="EMBL" id="LXWF01000011">
    <property type="protein sequence ID" value="ORC22105.1"/>
    <property type="molecule type" value="Genomic_DNA"/>
</dbReference>
<dbReference type="GO" id="GO:0006508">
    <property type="term" value="P:proteolysis"/>
    <property type="evidence" value="ECO:0007669"/>
    <property type="project" value="UniProtKB-KW"/>
</dbReference>
<dbReference type="SUPFAM" id="SSF52743">
    <property type="entry name" value="Subtilisin-like"/>
    <property type="match status" value="1"/>
</dbReference>
<evidence type="ECO:0000256" key="4">
    <source>
        <dbReference type="ARBA" id="ARBA00022825"/>
    </source>
</evidence>
<evidence type="ECO:0000256" key="5">
    <source>
        <dbReference type="PROSITE-ProRule" id="PRU01240"/>
    </source>
</evidence>
<protein>
    <recommendedName>
        <fullName evidence="6">Peptidase S8/S53 domain-containing protein</fullName>
    </recommendedName>
</protein>
<dbReference type="AlphaFoldDB" id="A0A1Y1RQP5"/>
<comment type="caution">
    <text evidence="7">The sequence shown here is derived from an EMBL/GenBank/DDBJ whole genome shotgun (WGS) entry which is preliminary data.</text>
</comment>
<dbReference type="PROSITE" id="PS00138">
    <property type="entry name" value="SUBTILASE_SER"/>
    <property type="match status" value="1"/>
</dbReference>
<accession>A0A1Y1RQP5</accession>
<organism evidence="7 8">
    <name type="scientific">Rothia nasimurium</name>
    <dbReference type="NCBI Taxonomy" id="85336"/>
    <lineage>
        <taxon>Bacteria</taxon>
        <taxon>Bacillati</taxon>
        <taxon>Actinomycetota</taxon>
        <taxon>Actinomycetes</taxon>
        <taxon>Micrococcales</taxon>
        <taxon>Micrococcaceae</taxon>
        <taxon>Rothia</taxon>
    </lineage>
</organism>
<evidence type="ECO:0000313" key="8">
    <source>
        <dbReference type="Proteomes" id="UP000192359"/>
    </source>
</evidence>
<keyword evidence="4" id="KW-0720">Serine protease</keyword>
<keyword evidence="2" id="KW-0645">Protease</keyword>
<sequence>MSLGADVREVHPPYVAAGRRALEQGSLIVAAAGNNASRSQGNPGFVGAPANSPYIMAVGAVDQSLQVADFSARAVPEDGGQVDIVAPGIDVYSSWIAPEVYNTISGTSMATPHVSGVAALIAESTGATGQDLWDQIITNVQPLNQDVADVGAGLSIAPSSTSAGRQPQDREWVITVDDAHTQDLELVADTLRSRGVQVTRTLPALGIIHAHSSNITKEELTGIVGVASADTNHRHQLRETN</sequence>
<evidence type="ECO:0000313" key="7">
    <source>
        <dbReference type="EMBL" id="ORC22105.1"/>
    </source>
</evidence>